<dbReference type="Gene3D" id="2.60.40.10">
    <property type="entry name" value="Immunoglobulins"/>
    <property type="match status" value="5"/>
</dbReference>
<dbReference type="InterPro" id="IPR013783">
    <property type="entry name" value="Ig-like_fold"/>
</dbReference>
<name>A0ABU3BE78_9FLAO</name>
<reference evidence="1 2" key="1">
    <citation type="submission" date="2023-09" db="EMBL/GenBank/DDBJ databases">
        <authorList>
            <person name="Rey-Velasco X."/>
        </authorList>
    </citation>
    <scope>NUCLEOTIDE SEQUENCE [LARGE SCALE GENOMIC DNA]</scope>
    <source>
        <strain evidence="1 2">P007</strain>
    </source>
</reference>
<keyword evidence="2" id="KW-1185">Reference proteome</keyword>
<accession>A0ABU3BE78</accession>
<dbReference type="SUPFAM" id="SSF48726">
    <property type="entry name" value="Immunoglobulin"/>
    <property type="match status" value="1"/>
</dbReference>
<gene>
    <name evidence="1" type="ORF">RM520_02450</name>
</gene>
<comment type="caution">
    <text evidence="1">The sequence shown here is derived from an EMBL/GenBank/DDBJ whole genome shotgun (WGS) entry which is preliminary data.</text>
</comment>
<evidence type="ECO:0000313" key="1">
    <source>
        <dbReference type="EMBL" id="MDT0620465.1"/>
    </source>
</evidence>
<sequence length="770" mass="82631">MSENLQNATLSCVTPKLTMPMKTSSFYGVFLTLVMCGLLSHSTHAQVLNQPTAAPNPNLGSTDAWTSACASASFNEYFVNFTWNPPLVDSNNEFILELSDASGDFGSPRELDRASDKNTEFDFDFSFAVPEDVQGENYRFRVRSTSPAVTSPSSDAFSIYYIGYSSPILISQDASGVIPPGGTLEVCDGSSITIETHNVPDAGTYQYKWYRSGTPLSETSNALVVSQSGMYYVEIDYGINCSGSANTLSNTIEVVITTPLGVAINTPSTTTLCPSESVTLDANISGMDYLYTWFQGGDIVSGPTVDASSYIIDGATSGFEGDYSVRIEGAGICAEQSSAITISSAADFTVSRINEPNLVLLPGQDQILEVSTTALSPTYQWYQDGVAISGETSSSITINEPGIFYAEVTQNGGACTLPAKNSEETTVVLPNSFEVIIDYVGTYSDCSVENTTLTVLQINALDADGNRSDVTSSLRSSFTYQWLKDDAVLPGLTADELTLNDVSDNGFYTVQGSITTFNATSNPLSIRLASNETIDITSSGLQLCDGVTVTLSTTTDLTGLSYTWTKDGAMVSTTETELIVTETGTYQLAISSDGCPIQSNDIVITDFDASVVVIDAGDNLVFPEGSSETVTASGASSYAWYDQGNNLISSTDSVTLSEEGVYLVIASVGDCQISQTITVSYRDNFEIPNVITANGDGINDLWIIPNSYSNNAEVSVIIYNEKGEEVINENGYRNNWPESSIAFAKKNQIFYYKIKNARETLRQGTITVIK</sequence>
<evidence type="ECO:0000313" key="2">
    <source>
        <dbReference type="Proteomes" id="UP001250662"/>
    </source>
</evidence>
<protein>
    <submittedName>
        <fullName evidence="1">Gliding motility-associated C-terminal domain-containing protein</fullName>
    </submittedName>
</protein>
<proteinExistence type="predicted"/>
<dbReference type="InterPro" id="IPR036179">
    <property type="entry name" value="Ig-like_dom_sf"/>
</dbReference>
<dbReference type="EMBL" id="JAVRHU010000001">
    <property type="protein sequence ID" value="MDT0620465.1"/>
    <property type="molecule type" value="Genomic_DNA"/>
</dbReference>
<dbReference type="Pfam" id="PF13585">
    <property type="entry name" value="CHU_C"/>
    <property type="match status" value="1"/>
</dbReference>
<organism evidence="1 2">
    <name type="scientific">Croceitalea vernalis</name>
    <dbReference type="NCBI Taxonomy" id="3075599"/>
    <lineage>
        <taxon>Bacteria</taxon>
        <taxon>Pseudomonadati</taxon>
        <taxon>Bacteroidota</taxon>
        <taxon>Flavobacteriia</taxon>
        <taxon>Flavobacteriales</taxon>
        <taxon>Flavobacteriaceae</taxon>
        <taxon>Croceitalea</taxon>
    </lineage>
</organism>
<dbReference type="Proteomes" id="UP001250662">
    <property type="component" value="Unassembled WGS sequence"/>
</dbReference>
<dbReference type="RefSeq" id="WP_311386847.1">
    <property type="nucleotide sequence ID" value="NZ_JAVRHU010000001.1"/>
</dbReference>